<dbReference type="Gene3D" id="1.10.600.10">
    <property type="entry name" value="Farnesyl Diphosphate Synthase"/>
    <property type="match status" value="1"/>
</dbReference>
<dbReference type="InterPro" id="IPR002060">
    <property type="entry name" value="Squ/phyt_synthse"/>
</dbReference>
<dbReference type="GO" id="GO:0016117">
    <property type="term" value="P:carotenoid biosynthetic process"/>
    <property type="evidence" value="ECO:0007669"/>
    <property type="project" value="UniProtKB-ARBA"/>
</dbReference>
<sequence length="299" mass="32287">MTPAGLDALRPLPSDAPDPAAEVARITRAAGSSFGPGMAILPRPRREGMWALYAFSRVIDDIADEDWPIATKHELLDAWRGEIAALYAGRPVSVIGRALAGPVERYELPEAEFLLLIEGMQMDADGPVIAPPMAELRRYTRRVAGAVGMLSMRIFGAWRGDVSARFAQALGDALQLTNILRDVEEDAALGRLYLPQEMLARHGIPPRPEEAASHPALPALGAELGALARAEFDAARALVPAHDRLALAPALMMMGVYEAYLNRMAARGFAREALKLSKPSKLLAGVTCILAPAWSRRDV</sequence>
<dbReference type="GO" id="GO:0051996">
    <property type="term" value="F:squalene synthase [NAD(P)H] activity"/>
    <property type="evidence" value="ECO:0007669"/>
    <property type="project" value="InterPro"/>
</dbReference>
<dbReference type="SUPFAM" id="SSF48576">
    <property type="entry name" value="Terpenoid synthases"/>
    <property type="match status" value="1"/>
</dbReference>
<evidence type="ECO:0000313" key="3">
    <source>
        <dbReference type="Proteomes" id="UP000655420"/>
    </source>
</evidence>
<dbReference type="PROSITE" id="PS01045">
    <property type="entry name" value="SQUALEN_PHYTOEN_SYN_2"/>
    <property type="match status" value="1"/>
</dbReference>
<evidence type="ECO:0000313" key="2">
    <source>
        <dbReference type="EMBL" id="MBK0397738.1"/>
    </source>
</evidence>
<evidence type="ECO:0000256" key="1">
    <source>
        <dbReference type="ARBA" id="ARBA00022679"/>
    </source>
</evidence>
<dbReference type="SFLD" id="SFLDS00005">
    <property type="entry name" value="Isoprenoid_Synthase_Type_I"/>
    <property type="match status" value="1"/>
</dbReference>
<dbReference type="GO" id="GO:0004311">
    <property type="term" value="F:geranylgeranyl diphosphate synthase activity"/>
    <property type="evidence" value="ECO:0007669"/>
    <property type="project" value="InterPro"/>
</dbReference>
<dbReference type="RefSeq" id="WP_200605808.1">
    <property type="nucleotide sequence ID" value="NZ_JAEHHL010000001.1"/>
</dbReference>
<dbReference type="InterPro" id="IPR008949">
    <property type="entry name" value="Isoprenoid_synthase_dom_sf"/>
</dbReference>
<gene>
    <name evidence="2" type="ORF">H0I76_00910</name>
</gene>
<dbReference type="Pfam" id="PF00494">
    <property type="entry name" value="SQS_PSY"/>
    <property type="match status" value="1"/>
</dbReference>
<dbReference type="Proteomes" id="UP000655420">
    <property type="component" value="Unassembled WGS sequence"/>
</dbReference>
<dbReference type="InterPro" id="IPR019845">
    <property type="entry name" value="Squalene/phytoene_synthase_CS"/>
</dbReference>
<comment type="caution">
    <text evidence="2">The sequence shown here is derived from an EMBL/GenBank/DDBJ whole genome shotgun (WGS) entry which is preliminary data.</text>
</comment>
<dbReference type="SFLD" id="SFLDG01212">
    <property type="entry name" value="Phytoene_synthase_like"/>
    <property type="match status" value="1"/>
</dbReference>
<dbReference type="InterPro" id="IPR044843">
    <property type="entry name" value="Trans_IPPS_bact-type"/>
</dbReference>
<dbReference type="EMBL" id="JAEHHL010000001">
    <property type="protein sequence ID" value="MBK0397738.1"/>
    <property type="molecule type" value="Genomic_DNA"/>
</dbReference>
<dbReference type="SFLD" id="SFLDG01018">
    <property type="entry name" value="Squalene/Phytoene_Synthase_Lik"/>
    <property type="match status" value="1"/>
</dbReference>
<accession>A0A8J7SA19</accession>
<protein>
    <submittedName>
        <fullName evidence="2">Squalene/phytoene synthase family protein</fullName>
    </submittedName>
</protein>
<name>A0A8J7SA19_9RHOB</name>
<reference evidence="2" key="1">
    <citation type="submission" date="2020-12" db="EMBL/GenBank/DDBJ databases">
        <title>Bacterial taxonomy.</title>
        <authorList>
            <person name="Pan X."/>
        </authorList>
    </citation>
    <scope>NUCLEOTIDE SEQUENCE</scope>
    <source>
        <strain evidence="2">M0105</strain>
    </source>
</reference>
<keyword evidence="1" id="KW-0808">Transferase</keyword>
<dbReference type="CDD" id="cd00683">
    <property type="entry name" value="Trans_IPPS_HH"/>
    <property type="match status" value="1"/>
</dbReference>
<dbReference type="AlphaFoldDB" id="A0A8J7SA19"/>
<dbReference type="PANTHER" id="PTHR31480">
    <property type="entry name" value="BIFUNCTIONAL LYCOPENE CYCLASE/PHYTOENE SYNTHASE"/>
    <property type="match status" value="1"/>
</dbReference>
<organism evidence="2 3">
    <name type="scientific">Thermohalobaculum xanthum</name>
    <dbReference type="NCBI Taxonomy" id="2753746"/>
    <lineage>
        <taxon>Bacteria</taxon>
        <taxon>Pseudomonadati</taxon>
        <taxon>Pseudomonadota</taxon>
        <taxon>Alphaproteobacteria</taxon>
        <taxon>Rhodobacterales</taxon>
        <taxon>Paracoccaceae</taxon>
        <taxon>Thermohalobaculum</taxon>
    </lineage>
</organism>
<proteinExistence type="predicted"/>
<keyword evidence="3" id="KW-1185">Reference proteome</keyword>
<dbReference type="InterPro" id="IPR033904">
    <property type="entry name" value="Trans_IPPS_HH"/>
</dbReference>